<dbReference type="Gene3D" id="3.30.70.330">
    <property type="match status" value="1"/>
</dbReference>
<feature type="region of interest" description="Disordered" evidence="1">
    <location>
        <begin position="1"/>
        <end position="25"/>
    </location>
</feature>
<dbReference type="InterPro" id="IPR012677">
    <property type="entry name" value="Nucleotide-bd_a/b_plait_sf"/>
</dbReference>
<proteinExistence type="predicted"/>
<comment type="caution">
    <text evidence="2">The sequence shown here is derived from an EMBL/GenBank/DDBJ whole genome shotgun (WGS) entry which is preliminary data.</text>
</comment>
<evidence type="ECO:0000313" key="2">
    <source>
        <dbReference type="EMBL" id="KAJ9666762.1"/>
    </source>
</evidence>
<feature type="compositionally biased region" description="Polar residues" evidence="1">
    <location>
        <begin position="13"/>
        <end position="25"/>
    </location>
</feature>
<reference evidence="2" key="1">
    <citation type="submission" date="2022-10" db="EMBL/GenBank/DDBJ databases">
        <title>Culturing micro-colonial fungi from biological soil crusts in the Mojave desert and describing Neophaeococcomyces mojavensis, and introducing the new genera and species Taxawa tesnikishii.</title>
        <authorList>
            <person name="Kurbessoian T."/>
            <person name="Stajich J.E."/>
        </authorList>
    </citation>
    <scope>NUCLEOTIDE SEQUENCE</scope>
    <source>
        <strain evidence="2">TK_1</strain>
    </source>
</reference>
<accession>A0ABQ9NXE3</accession>
<evidence type="ECO:0000313" key="3">
    <source>
        <dbReference type="Proteomes" id="UP001172684"/>
    </source>
</evidence>
<dbReference type="Proteomes" id="UP001172684">
    <property type="component" value="Unassembled WGS sequence"/>
</dbReference>
<evidence type="ECO:0000256" key="1">
    <source>
        <dbReference type="SAM" id="MobiDB-lite"/>
    </source>
</evidence>
<name>A0ABQ9NXE3_9PEZI</name>
<keyword evidence="3" id="KW-1185">Reference proteome</keyword>
<dbReference type="EMBL" id="JAPDRL010000017">
    <property type="protein sequence ID" value="KAJ9666762.1"/>
    <property type="molecule type" value="Genomic_DNA"/>
</dbReference>
<evidence type="ECO:0008006" key="4">
    <source>
        <dbReference type="Google" id="ProtNLM"/>
    </source>
</evidence>
<sequence>MESFGTDRVSVMQLRSPTDSSTTSTALTFPHAEKLGLTEYGRLSHQQSLDYHNNKLAWDHILSLEAILMPKGVGPFSKGPAFGVIKIDNAPYGCTRNEVISVLTKDVILAQYPQPSAYYGVYFPLDMQNQRATGVIFVEVQDMAEAVRQVRIFMGNKEQGRRRRIGNREVSLTVSDQASLMKVVFDRTSCVKWDDSGRPIVYPPADASLDGFKGFLHGEDLKTLVSMAQGTAKYARTQVAKEYPQRPYEALLAILRKYPCHAWEIVPFHECNLLYDFAVEMASALRQQIGTNHQWAHVLHRGLLNEIISAVCAFHGFSTAAKQQFAARFG</sequence>
<protein>
    <recommendedName>
        <fullName evidence="4">RRM domain-containing protein</fullName>
    </recommendedName>
</protein>
<gene>
    <name evidence="2" type="ORF">H2201_003166</name>
</gene>
<organism evidence="2 3">
    <name type="scientific">Coniosporium apollinis</name>
    <dbReference type="NCBI Taxonomy" id="61459"/>
    <lineage>
        <taxon>Eukaryota</taxon>
        <taxon>Fungi</taxon>
        <taxon>Dikarya</taxon>
        <taxon>Ascomycota</taxon>
        <taxon>Pezizomycotina</taxon>
        <taxon>Dothideomycetes</taxon>
        <taxon>Dothideomycetes incertae sedis</taxon>
        <taxon>Coniosporium</taxon>
    </lineage>
</organism>